<gene>
    <name evidence="4" type="ORF">GTOL_12993</name>
</gene>
<dbReference type="EMBL" id="CAJQUM010000001">
    <property type="protein sequence ID" value="CAG4885110.1"/>
    <property type="molecule type" value="Genomic_DNA"/>
</dbReference>
<dbReference type="GO" id="GO:0003677">
    <property type="term" value="F:DNA binding"/>
    <property type="evidence" value="ECO:0007669"/>
    <property type="project" value="UniProtKB-KW"/>
</dbReference>
<dbReference type="PROSITE" id="PS51737">
    <property type="entry name" value="RECOMBINASE_DNA_BIND"/>
    <property type="match status" value="1"/>
</dbReference>
<evidence type="ECO:0000313" key="5">
    <source>
        <dbReference type="Proteomes" id="UP000742786"/>
    </source>
</evidence>
<organism evidence="4 5">
    <name type="scientific">Georgfuchsia toluolica</name>
    <dbReference type="NCBI Taxonomy" id="424218"/>
    <lineage>
        <taxon>Bacteria</taxon>
        <taxon>Pseudomonadati</taxon>
        <taxon>Pseudomonadota</taxon>
        <taxon>Betaproteobacteria</taxon>
        <taxon>Nitrosomonadales</taxon>
        <taxon>Sterolibacteriaceae</taxon>
        <taxon>Georgfuchsia</taxon>
    </lineage>
</organism>
<dbReference type="GO" id="GO:0000150">
    <property type="term" value="F:DNA strand exchange activity"/>
    <property type="evidence" value="ECO:0007669"/>
    <property type="project" value="InterPro"/>
</dbReference>
<sequence>MIDRKLIVHPEDAEQVRMVFSRYLALGDVRSLKLELDRKGILTRTVVSAGGRMSGGVKFSRGALYRILGNRIYLGEIVHKGTIYAGEHEAILDREVWESVQERLRSNNDGRKRGIKAKESSLLAGWVFDGDGRRLIPTHTTKKGKRYRYYIAWPAIDETGNQPKVTVPAHDLESTILGALTHWLRDVPTLLADLHLKRRSAAVQEAILANARSLAKSMEEAEPKALRGMLMPIMEKIIVGSDQITVELRRTGINEVLNIGTTSANVGTAKTDKAVVLKIQASMQRGGLEMRLVVNEEWGKVETVSHDWALIKAVARAHIWMEKLVSGEIASIMVLAKQENMTDVYVRRILRCATLAPDIVEAILEGRQPADITLTRLTTNQPMLWAEQRTKFGMGIAP</sequence>
<name>A0A916J6W5_9PROT</name>
<feature type="domain" description="Recombinase" evidence="3">
    <location>
        <begin position="1"/>
        <end position="110"/>
    </location>
</feature>
<dbReference type="InterPro" id="IPR050639">
    <property type="entry name" value="SSR_resolvase"/>
</dbReference>
<dbReference type="Proteomes" id="UP000742786">
    <property type="component" value="Unassembled WGS sequence"/>
</dbReference>
<dbReference type="AlphaFoldDB" id="A0A916J6W5"/>
<dbReference type="InterPro" id="IPR011109">
    <property type="entry name" value="DNA_bind_recombinase_dom"/>
</dbReference>
<keyword evidence="1" id="KW-0238">DNA-binding</keyword>
<dbReference type="InterPro" id="IPR038109">
    <property type="entry name" value="DNA_bind_recomb_sf"/>
</dbReference>
<evidence type="ECO:0000256" key="1">
    <source>
        <dbReference type="ARBA" id="ARBA00023125"/>
    </source>
</evidence>
<dbReference type="PANTHER" id="PTHR30461">
    <property type="entry name" value="DNA-INVERTASE FROM LAMBDOID PROPHAGE"/>
    <property type="match status" value="1"/>
</dbReference>
<evidence type="ECO:0000313" key="4">
    <source>
        <dbReference type="EMBL" id="CAG4885110.1"/>
    </source>
</evidence>
<protein>
    <recommendedName>
        <fullName evidence="3">Recombinase domain-containing protein</fullName>
    </recommendedName>
</protein>
<reference evidence="4" key="1">
    <citation type="submission" date="2021-04" db="EMBL/GenBank/DDBJ databases">
        <authorList>
            <person name="Hornung B."/>
        </authorList>
    </citation>
    <scope>NUCLEOTIDE SEQUENCE</scope>
    <source>
        <strain evidence="4">G5G6</strain>
    </source>
</reference>
<evidence type="ECO:0000259" key="3">
    <source>
        <dbReference type="PROSITE" id="PS51737"/>
    </source>
</evidence>
<comment type="caution">
    <text evidence="4">The sequence shown here is derived from an EMBL/GenBank/DDBJ whole genome shotgun (WGS) entry which is preliminary data.</text>
</comment>
<dbReference type="Pfam" id="PF07508">
    <property type="entry name" value="Recombinase"/>
    <property type="match status" value="1"/>
</dbReference>
<accession>A0A916J6W5</accession>
<keyword evidence="5" id="KW-1185">Reference proteome</keyword>
<keyword evidence="2" id="KW-0233">DNA recombination</keyword>
<dbReference type="Gene3D" id="3.90.1750.20">
    <property type="entry name" value="Putative Large Serine Recombinase, Chain B, Domain 2"/>
    <property type="match status" value="1"/>
</dbReference>
<proteinExistence type="predicted"/>
<dbReference type="PANTHER" id="PTHR30461:SF2">
    <property type="entry name" value="SERINE RECOMBINASE PINE-RELATED"/>
    <property type="match status" value="1"/>
</dbReference>
<evidence type="ECO:0000256" key="2">
    <source>
        <dbReference type="ARBA" id="ARBA00023172"/>
    </source>
</evidence>